<dbReference type="EMBL" id="MN739564">
    <property type="protein sequence ID" value="QHT13206.1"/>
    <property type="molecule type" value="Genomic_DNA"/>
</dbReference>
<evidence type="ECO:0000256" key="3">
    <source>
        <dbReference type="ARBA" id="ARBA00022679"/>
    </source>
</evidence>
<keyword evidence="4" id="KW-0548">Nucleotidyltransferase</keyword>
<accession>A0A6C0D826</accession>
<organism evidence="7">
    <name type="scientific">viral metagenome</name>
    <dbReference type="NCBI Taxonomy" id="1070528"/>
    <lineage>
        <taxon>unclassified sequences</taxon>
        <taxon>metagenomes</taxon>
        <taxon>organismal metagenomes</taxon>
    </lineage>
</organism>
<dbReference type="GO" id="GO:0006351">
    <property type="term" value="P:DNA-templated transcription"/>
    <property type="evidence" value="ECO:0007669"/>
    <property type="project" value="InterPro"/>
</dbReference>
<evidence type="ECO:0000259" key="6">
    <source>
        <dbReference type="Pfam" id="PF04560"/>
    </source>
</evidence>
<keyword evidence="2" id="KW-0240">DNA-directed RNA polymerase</keyword>
<evidence type="ECO:0000256" key="4">
    <source>
        <dbReference type="ARBA" id="ARBA00022695"/>
    </source>
</evidence>
<dbReference type="GO" id="GO:0000428">
    <property type="term" value="C:DNA-directed RNA polymerase complex"/>
    <property type="evidence" value="ECO:0007669"/>
    <property type="project" value="UniProtKB-KW"/>
</dbReference>
<dbReference type="InterPro" id="IPR007641">
    <property type="entry name" value="RNA_pol_Rpb2_7"/>
</dbReference>
<dbReference type="Gene3D" id="3.90.1800.10">
    <property type="entry name" value="RNA polymerase alpha subunit dimerisation domain"/>
    <property type="match status" value="1"/>
</dbReference>
<dbReference type="EC" id="2.7.7.6" evidence="1"/>
<proteinExistence type="predicted"/>
<dbReference type="InterPro" id="IPR015712">
    <property type="entry name" value="DNA-dir_RNA_pol_su2"/>
</dbReference>
<evidence type="ECO:0000256" key="5">
    <source>
        <dbReference type="ARBA" id="ARBA00023163"/>
    </source>
</evidence>
<keyword evidence="3" id="KW-0808">Transferase</keyword>
<keyword evidence="5" id="KW-0804">Transcription</keyword>
<reference evidence="7" key="1">
    <citation type="journal article" date="2020" name="Nature">
        <title>Giant virus diversity and host interactions through global metagenomics.</title>
        <authorList>
            <person name="Schulz F."/>
            <person name="Roux S."/>
            <person name="Paez-Espino D."/>
            <person name="Jungbluth S."/>
            <person name="Walsh D.A."/>
            <person name="Denef V.J."/>
            <person name="McMahon K.D."/>
            <person name="Konstantinidis K.T."/>
            <person name="Eloe-Fadrosh E.A."/>
            <person name="Kyrpides N.C."/>
            <person name="Woyke T."/>
        </authorList>
    </citation>
    <scope>NUCLEOTIDE SEQUENCE</scope>
    <source>
        <strain evidence="7">GVMAG-M-3300023174-131</strain>
    </source>
</reference>
<evidence type="ECO:0000256" key="2">
    <source>
        <dbReference type="ARBA" id="ARBA00022478"/>
    </source>
</evidence>
<dbReference type="AlphaFoldDB" id="A0A6C0D826"/>
<feature type="domain" description="RNA polymerase Rpb2" evidence="6">
    <location>
        <begin position="1"/>
        <end position="85"/>
    </location>
</feature>
<name>A0A6C0D826_9ZZZZ</name>
<dbReference type="SUPFAM" id="SSF64484">
    <property type="entry name" value="beta and beta-prime subunits of DNA dependent RNA-polymerase"/>
    <property type="match status" value="1"/>
</dbReference>
<sequence>MEKDAIVAHGMGQFLKERMMETSDITKVYVCDDCGLFASKVIDKDYYACKSCQNSTRISAIVIPHACKLLFQELMAVNILPRIKTEKSIYNYNA</sequence>
<dbReference type="GO" id="GO:0032549">
    <property type="term" value="F:ribonucleoside binding"/>
    <property type="evidence" value="ECO:0007669"/>
    <property type="project" value="InterPro"/>
</dbReference>
<dbReference type="GO" id="GO:0003677">
    <property type="term" value="F:DNA binding"/>
    <property type="evidence" value="ECO:0007669"/>
    <property type="project" value="InterPro"/>
</dbReference>
<protein>
    <recommendedName>
        <fullName evidence="1">DNA-directed RNA polymerase</fullName>
        <ecNumber evidence="1">2.7.7.6</ecNumber>
    </recommendedName>
</protein>
<dbReference type="Pfam" id="PF04560">
    <property type="entry name" value="RNA_pol_Rpb2_7"/>
    <property type="match status" value="1"/>
</dbReference>
<dbReference type="GO" id="GO:0003899">
    <property type="term" value="F:DNA-directed RNA polymerase activity"/>
    <property type="evidence" value="ECO:0007669"/>
    <property type="project" value="UniProtKB-EC"/>
</dbReference>
<dbReference type="PANTHER" id="PTHR20856">
    <property type="entry name" value="DNA-DIRECTED RNA POLYMERASE I SUBUNIT 2"/>
    <property type="match status" value="1"/>
</dbReference>
<evidence type="ECO:0000256" key="1">
    <source>
        <dbReference type="ARBA" id="ARBA00012418"/>
    </source>
</evidence>
<evidence type="ECO:0000313" key="7">
    <source>
        <dbReference type="EMBL" id="QHT13206.1"/>
    </source>
</evidence>